<evidence type="ECO:0000256" key="1">
    <source>
        <dbReference type="ARBA" id="ARBA00004651"/>
    </source>
</evidence>
<dbReference type="PANTHER" id="PTHR30086:SF20">
    <property type="entry name" value="ARGININE EXPORTER PROTEIN ARGO-RELATED"/>
    <property type="match status" value="1"/>
</dbReference>
<feature type="transmembrane region" description="Helical" evidence="6">
    <location>
        <begin position="147"/>
        <end position="172"/>
    </location>
</feature>
<feature type="transmembrane region" description="Helical" evidence="6">
    <location>
        <begin position="184"/>
        <end position="202"/>
    </location>
</feature>
<dbReference type="GO" id="GO:0033228">
    <property type="term" value="P:cysteine export across plasma membrane"/>
    <property type="evidence" value="ECO:0007669"/>
    <property type="project" value="TreeGrafter"/>
</dbReference>
<feature type="transmembrane region" description="Helical" evidence="6">
    <location>
        <begin position="41"/>
        <end position="60"/>
    </location>
</feature>
<organism evidence="7 8">
    <name type="scientific">Pandoraea faecigallinarum</name>
    <dbReference type="NCBI Taxonomy" id="656179"/>
    <lineage>
        <taxon>Bacteria</taxon>
        <taxon>Pseudomonadati</taxon>
        <taxon>Pseudomonadota</taxon>
        <taxon>Betaproteobacteria</taxon>
        <taxon>Burkholderiales</taxon>
        <taxon>Burkholderiaceae</taxon>
        <taxon>Pandoraea</taxon>
    </lineage>
</organism>
<dbReference type="PANTHER" id="PTHR30086">
    <property type="entry name" value="ARGININE EXPORTER PROTEIN ARGO"/>
    <property type="match status" value="1"/>
</dbReference>
<evidence type="ECO:0000256" key="3">
    <source>
        <dbReference type="ARBA" id="ARBA00022692"/>
    </source>
</evidence>
<evidence type="ECO:0000256" key="6">
    <source>
        <dbReference type="SAM" id="Phobius"/>
    </source>
</evidence>
<reference evidence="7" key="1">
    <citation type="submission" date="2016-06" db="EMBL/GenBank/DDBJ databases">
        <title>Complete Genome Sequence of Pandoraea faecigallinarum DSM-23572.</title>
        <authorList>
            <person name="Yong D."/>
            <person name="Ee R."/>
            <person name="Lim Y.-L."/>
            <person name="Yin W.-F."/>
            <person name="Chan K.-G."/>
        </authorList>
    </citation>
    <scope>NUCLEOTIDE SEQUENCE</scope>
    <source>
        <strain evidence="7">DSM 23572</strain>
    </source>
</reference>
<keyword evidence="5 6" id="KW-0472">Membrane</keyword>
<feature type="transmembrane region" description="Helical" evidence="6">
    <location>
        <begin position="72"/>
        <end position="90"/>
    </location>
</feature>
<keyword evidence="2" id="KW-1003">Cell membrane</keyword>
<dbReference type="STRING" id="656179.AB870_13575"/>
<dbReference type="GO" id="GO:0005886">
    <property type="term" value="C:plasma membrane"/>
    <property type="evidence" value="ECO:0007669"/>
    <property type="project" value="UniProtKB-SubCell"/>
</dbReference>
<dbReference type="RefSeq" id="WP_047906741.1">
    <property type="nucleotide sequence ID" value="NZ_CP011807.3"/>
</dbReference>
<dbReference type="Pfam" id="PF01810">
    <property type="entry name" value="LysE"/>
    <property type="match status" value="1"/>
</dbReference>
<dbReference type="PATRIC" id="fig|656179.3.peg.2893"/>
<protein>
    <submittedName>
        <fullName evidence="7">Lysine transporter LysE</fullName>
    </submittedName>
</protein>
<gene>
    <name evidence="7" type="ORF">AB870_13575</name>
</gene>
<sequence>MTIFYSMAAFALAASITPGPVNVVALGSGARYGLVPSLRHVTGATIGFVVLLVAVGFGVYELLQRMPVLMQLIQWFGVAFLLYMAYRLAVDDGELGTAGYPRDMASPGSQRGPTMLHGAVMQWLNPKAWLAALAGMGAYTGGDPARIWQFAAIYFAVCWLSVGCWAAAGAMLRQHLGNPARVRYLNRGMAALLAGSAVYLVVGG</sequence>
<keyword evidence="3 6" id="KW-0812">Transmembrane</keyword>
<name>A0A0H3WRU2_9BURK</name>
<dbReference type="KEGG" id="pfg:AB870_13575"/>
<evidence type="ECO:0000256" key="5">
    <source>
        <dbReference type="ARBA" id="ARBA00023136"/>
    </source>
</evidence>
<keyword evidence="8" id="KW-1185">Reference proteome</keyword>
<evidence type="ECO:0000256" key="2">
    <source>
        <dbReference type="ARBA" id="ARBA00022475"/>
    </source>
</evidence>
<evidence type="ECO:0000313" key="7">
    <source>
        <dbReference type="EMBL" id="AKM30919.1"/>
    </source>
</evidence>
<accession>A0A0H3WRU2</accession>
<proteinExistence type="predicted"/>
<dbReference type="GO" id="GO:0015171">
    <property type="term" value="F:amino acid transmembrane transporter activity"/>
    <property type="evidence" value="ECO:0007669"/>
    <property type="project" value="TreeGrafter"/>
</dbReference>
<evidence type="ECO:0000313" key="8">
    <source>
        <dbReference type="Proteomes" id="UP000035651"/>
    </source>
</evidence>
<dbReference type="AlphaFoldDB" id="A0A0H3WRU2"/>
<keyword evidence="4 6" id="KW-1133">Transmembrane helix</keyword>
<dbReference type="InterPro" id="IPR001123">
    <property type="entry name" value="LeuE-type"/>
</dbReference>
<dbReference type="Proteomes" id="UP000035651">
    <property type="component" value="Chromosome"/>
</dbReference>
<dbReference type="EMBL" id="CP011807">
    <property type="protein sequence ID" value="AKM30919.1"/>
    <property type="molecule type" value="Genomic_DNA"/>
</dbReference>
<dbReference type="OrthoDB" id="9812084at2"/>
<comment type="subcellular location">
    <subcellularLocation>
        <location evidence="1">Cell membrane</location>
        <topology evidence="1">Multi-pass membrane protein</topology>
    </subcellularLocation>
</comment>
<evidence type="ECO:0000256" key="4">
    <source>
        <dbReference type="ARBA" id="ARBA00022989"/>
    </source>
</evidence>